<protein>
    <submittedName>
        <fullName evidence="2">DUF3343 domain-containing protein</fullName>
    </submittedName>
</protein>
<sequence length="93" mass="10944">MKEEIYYIATFKSKNYTMQIFSMLENLGYRRFELIPTPISIGIGCNYSIKFKNLKDLLIVKDAAYNIDTQIKNLYSIEKKDGRKIIQDKSHLI</sequence>
<name>A0ABS6EDF8_9FIRM</name>
<proteinExistence type="predicted"/>
<organism evidence="2 3">
    <name type="scientific">Tissierella simiarum</name>
    <dbReference type="NCBI Taxonomy" id="2841534"/>
    <lineage>
        <taxon>Bacteria</taxon>
        <taxon>Bacillati</taxon>
        <taxon>Bacillota</taxon>
        <taxon>Tissierellia</taxon>
        <taxon>Tissierellales</taxon>
        <taxon>Tissierellaceae</taxon>
        <taxon>Tissierella</taxon>
    </lineage>
</organism>
<dbReference type="Proteomes" id="UP000749471">
    <property type="component" value="Unassembled WGS sequence"/>
</dbReference>
<evidence type="ECO:0000259" key="1">
    <source>
        <dbReference type="Pfam" id="PF11823"/>
    </source>
</evidence>
<feature type="domain" description="Putative Se/S carrier protein-like" evidence="1">
    <location>
        <begin position="6"/>
        <end position="75"/>
    </location>
</feature>
<keyword evidence="3" id="KW-1185">Reference proteome</keyword>
<gene>
    <name evidence="2" type="ORF">KQI42_19575</name>
</gene>
<dbReference type="Pfam" id="PF11823">
    <property type="entry name" value="Se_S_carrier"/>
    <property type="match status" value="1"/>
</dbReference>
<dbReference type="RefSeq" id="WP_216522219.1">
    <property type="nucleotide sequence ID" value="NZ_JAHLPM010000028.1"/>
</dbReference>
<reference evidence="2 3" key="1">
    <citation type="submission" date="2021-06" db="EMBL/GenBank/DDBJ databases">
        <authorList>
            <person name="Sun Q."/>
            <person name="Li D."/>
        </authorList>
    </citation>
    <scope>NUCLEOTIDE SEQUENCE [LARGE SCALE GENOMIC DNA]</scope>
    <source>
        <strain evidence="2 3">MSJ-40</strain>
    </source>
</reference>
<comment type="caution">
    <text evidence="2">The sequence shown here is derived from an EMBL/GenBank/DDBJ whole genome shotgun (WGS) entry which is preliminary data.</text>
</comment>
<dbReference type="InterPro" id="IPR021778">
    <property type="entry name" value="Se/S_carrier-like"/>
</dbReference>
<evidence type="ECO:0000313" key="3">
    <source>
        <dbReference type="Proteomes" id="UP000749471"/>
    </source>
</evidence>
<dbReference type="EMBL" id="JAHLPM010000028">
    <property type="protein sequence ID" value="MBU5440198.1"/>
    <property type="molecule type" value="Genomic_DNA"/>
</dbReference>
<accession>A0ABS6EDF8</accession>
<evidence type="ECO:0000313" key="2">
    <source>
        <dbReference type="EMBL" id="MBU5440198.1"/>
    </source>
</evidence>